<organism evidence="2 3">
    <name type="scientific">Verticillium longisporum</name>
    <name type="common">Verticillium dahliae var. longisporum</name>
    <dbReference type="NCBI Taxonomy" id="100787"/>
    <lineage>
        <taxon>Eukaryota</taxon>
        <taxon>Fungi</taxon>
        <taxon>Dikarya</taxon>
        <taxon>Ascomycota</taxon>
        <taxon>Pezizomycotina</taxon>
        <taxon>Sordariomycetes</taxon>
        <taxon>Hypocreomycetidae</taxon>
        <taxon>Glomerellales</taxon>
        <taxon>Plectosphaerellaceae</taxon>
        <taxon>Verticillium</taxon>
    </lineage>
</organism>
<dbReference type="AlphaFoldDB" id="A0A0G4MC67"/>
<feature type="non-terminal residue" evidence="2">
    <location>
        <position position="1"/>
    </location>
</feature>
<feature type="compositionally biased region" description="Basic residues" evidence="1">
    <location>
        <begin position="132"/>
        <end position="182"/>
    </location>
</feature>
<reference evidence="2 3" key="1">
    <citation type="submission" date="2015-05" db="EMBL/GenBank/DDBJ databases">
        <authorList>
            <person name="Wang D.B."/>
            <person name="Wang M."/>
        </authorList>
    </citation>
    <scope>NUCLEOTIDE SEQUENCE [LARGE SCALE GENOMIC DNA]</scope>
    <source>
        <strain evidence="2">VL1</strain>
    </source>
</reference>
<accession>A0A0G4MC67</accession>
<name>A0A0G4MC67_VERLO</name>
<dbReference type="EMBL" id="CVQH01021773">
    <property type="protein sequence ID" value="CRK31540.1"/>
    <property type="molecule type" value="Genomic_DNA"/>
</dbReference>
<evidence type="ECO:0000313" key="3">
    <source>
        <dbReference type="Proteomes" id="UP000044602"/>
    </source>
</evidence>
<feature type="region of interest" description="Disordered" evidence="1">
    <location>
        <begin position="23"/>
        <end position="87"/>
    </location>
</feature>
<feature type="compositionally biased region" description="Basic residues" evidence="1">
    <location>
        <begin position="110"/>
        <end position="124"/>
    </location>
</feature>
<dbReference type="Proteomes" id="UP000044602">
    <property type="component" value="Unassembled WGS sequence"/>
</dbReference>
<proteinExistence type="predicted"/>
<sequence length="201" mass="23927">IRRRARLPRPPGAHLRRLWRQRARRAGAALPQRHADERRARVGPRRAGDGRPAVAVALPQRPKGRQHPAAPAHAQHQDQRPRRRHGLHLPPRAAHHRRHLCLGQGPRPHPQAHRPQRHHHHAGRHAAADARRPRRRRRSHRRQDGRRRPHRHDPLCHHRGPRSRLGKGRRHEHTRRPPRVGRRLREERPHPRRHKVLPRRH</sequence>
<evidence type="ECO:0000313" key="2">
    <source>
        <dbReference type="EMBL" id="CRK31540.1"/>
    </source>
</evidence>
<evidence type="ECO:0000256" key="1">
    <source>
        <dbReference type="SAM" id="MobiDB-lite"/>
    </source>
</evidence>
<feature type="non-terminal residue" evidence="2">
    <location>
        <position position="201"/>
    </location>
</feature>
<gene>
    <name evidence="2" type="ORF">BN1708_018755</name>
</gene>
<keyword evidence="3" id="KW-1185">Reference proteome</keyword>
<feature type="region of interest" description="Disordered" evidence="1">
    <location>
        <begin position="101"/>
        <end position="201"/>
    </location>
</feature>
<protein>
    <submittedName>
        <fullName evidence="2">Uncharacterized protein</fullName>
    </submittedName>
</protein>
<feature type="compositionally biased region" description="Basic residues" evidence="1">
    <location>
        <begin position="190"/>
        <end position="201"/>
    </location>
</feature>